<evidence type="ECO:0000313" key="1">
    <source>
        <dbReference type="EMBL" id="AFN35210.1"/>
    </source>
</evidence>
<protein>
    <submittedName>
        <fullName evidence="1">Uncharacterized protein</fullName>
    </submittedName>
</protein>
<dbReference type="EMBL" id="CP003264">
    <property type="protein sequence ID" value="AFN35210.1"/>
    <property type="molecule type" value="Genomic_DNA"/>
</dbReference>
<name>A0ABN4AWS0_9BURK</name>
<gene>
    <name evidence="1" type="ORF">KUI_0106</name>
</gene>
<accession>A0ABN4AWS0</accession>
<proteinExistence type="predicted"/>
<organism evidence="1 2">
    <name type="scientific">Taylorella equigenitalis ATCC 35865</name>
    <dbReference type="NCBI Taxonomy" id="743973"/>
    <lineage>
        <taxon>Bacteria</taxon>
        <taxon>Pseudomonadati</taxon>
        <taxon>Pseudomonadota</taxon>
        <taxon>Betaproteobacteria</taxon>
        <taxon>Burkholderiales</taxon>
        <taxon>Alcaligenaceae</taxon>
        <taxon>Taylorella</taxon>
    </lineage>
</organism>
<evidence type="ECO:0000313" key="2">
    <source>
        <dbReference type="Proteomes" id="UP000003121"/>
    </source>
</evidence>
<sequence>MKIKEKPSLMPIFEDSTIHRNGLFPTKWMIFCCEKTELKK</sequence>
<reference evidence="1 2" key="1">
    <citation type="journal article" date="2012" name="Vet. Microbiol.">
        <title>Comparative genomic analyses of the Taylorellae.</title>
        <authorList>
            <person name="Hauser H."/>
            <person name="Richter D.C."/>
            <person name="van Tonder A."/>
            <person name="Clark L."/>
            <person name="Preston A."/>
        </authorList>
    </citation>
    <scope>NUCLEOTIDE SEQUENCE [LARGE SCALE GENOMIC DNA]</scope>
    <source>
        <strain evidence="1 2">ATCC 35865</strain>
    </source>
</reference>
<dbReference type="Proteomes" id="UP000003121">
    <property type="component" value="Chromosome"/>
</dbReference>
<keyword evidence="2" id="KW-1185">Reference proteome</keyword>